<feature type="region of interest" description="Disordered" evidence="1">
    <location>
        <begin position="1218"/>
        <end position="1243"/>
    </location>
</feature>
<gene>
    <name evidence="3" type="ORF">C5167_021990</name>
</gene>
<dbReference type="InterPro" id="IPR003169">
    <property type="entry name" value="GYF"/>
</dbReference>
<dbReference type="OMA" id="PATHGKC"/>
<sequence length="1624" mass="180131">MANNDKFDLPEDLLSLKSSDLPWASSSKEISGGHYDEKGMMAFLDETKDQGTLDNVIPLSPQWLHAKTSETKTGISGMPGEIRATNPMSHGNSIDSVLKEGWRLDGSQDKKDWRRNAPDADNSLRWREEERETGLLGRRDRRKEDRRPDNGSSRETADTRVLPSPDRWLDAGNRNSGQETRRDGKWSSRWGPEDKEKDSRTDKRLDVEREDTQNEKQLLGSSRATPDREIESRDKWRPRHRLEVHSAGSSVYRAAPGFGLERGKVEGSKVGFAPGRGRSSIIGRPSSACPIGAPPADTHGKSGVPGVSFHYPRGKLLDIYRKQKPTSNDIPDGLKEVSSMGQSGLVEPLAFVAPSIEEGAVLNDIWNGKITGSGVFSDSSRDKMTSEGVTGDPYLKEGEYSFSAEVGKIDQSDGLTTTFLKVDDASNVRQLDRSHHNDVQSRVSACIKHVTSEDFESSDSLNVGTKLPDEPTSLINLPIFQNSDSNNIKNGEPNVLERGPSPEGMSLYYRDPQGETQGPFLGADIISWFDQGFFGPDLLVCPADAPEGTPFQELGEVMPQLKLKPWSDSATTPFSSVEPCDAVGSFDQPAPTMVPDFMGLTVSGDQNWGTSEFNNLSAAQMHSLISKSEDPVEPHYSEVERFHEFIAQNEESMLSGRSDCSSEIPVGEPSGTVHDNLTSFTSHPFLSNDNQLHNRTGRPELAEPNMPQLKDNQLHPFGLTWSELESVPSRHVQSSSMLSGISDQGHFINPTAGRDVSLPIHRQSSFGAVSDSPHGGEAWGDSYRRNLLSNTNPLLDYSDARHLSRLEQDNNHFLTEQLMAQQLQQQNQHKNLMSSHSSQYLNGSFLEQLPSSAMSEGRIPLHHQQHNPDLEHLMKFRFQRQRQYQLQQQQLQQQQKLQQQQQLQHQMQLQQQQQQQSKVQQYVLEQLLHQQLHDPGFGQSRIDHHRGNNMLDQALLRQQHLHELQQHHSLSSATADPSLEQLIQAKYGQRIQQEQQSDILELLSRAKHGQLHPLEHQALLQQEQLHARQISMALRQQMGLEEERHVSDIWPADESAQFIRSVAGSHQAHSAGIGSLDLYQRQQRFAEEQASLLERNRAIQERLQRRPYEPSALPFERSSSLPTGGPAMNLDALNAFPHPQIQDMPDWHTQAHVSGQAGSFSSGMHSQQPQVPSQFKASHLDGIGSQWSESKGHQDNRWIEARIQKLKLESEQYRRQLEVNSLPSEEQSSWVPTGGTDESSKQASFDALHQKLGVHSTQPLQMGDVVPASSFERRDPSWPFPGSSSSEHVFNLFGGQEEGNSFAEVPHGSDSTNLLQDQFIRLGMDEQSSCLESSEIKLHEHNTGILPEEEHFVSGMSEIPQSTQADTNTTETSEDKDLTDEKDDKKGKKRGSKNKGSTNKTSLELQEGMAEQAKPSAIQRVELPANTPVRHTSLGTTGGNAGTHNYEMGMDSRAREDTTKGRISSAISKGQDNTPMRRPPVSRVLSSQEALSDMASVSTAGKSSMSSVPLHDGGKRIAGGNPVNHLPATVAAGNKKDVMAFRRTSSCSDASDVLETSFIDMLKSNSKKPSVPDSDAGMSELSDAGAGRGGKKKGKKGRQIDPALLGFKVTSNRIMMGEIQRLDD</sequence>
<name>A0A4Y7JKN3_PAPSO</name>
<evidence type="ECO:0000259" key="2">
    <source>
        <dbReference type="PROSITE" id="PS50829"/>
    </source>
</evidence>
<dbReference type="InterPro" id="IPR035445">
    <property type="entry name" value="GYF-like_dom_sf"/>
</dbReference>
<proteinExistence type="predicted"/>
<dbReference type="PROSITE" id="PS50829">
    <property type="entry name" value="GYF"/>
    <property type="match status" value="1"/>
</dbReference>
<feature type="compositionally biased region" description="Polar residues" evidence="1">
    <location>
        <begin position="1461"/>
        <end position="1474"/>
    </location>
</feature>
<evidence type="ECO:0000313" key="3">
    <source>
        <dbReference type="EMBL" id="RZC60235.1"/>
    </source>
</evidence>
<feature type="compositionally biased region" description="Basic and acidic residues" evidence="1">
    <location>
        <begin position="97"/>
        <end position="133"/>
    </location>
</feature>
<dbReference type="PANTHER" id="PTHR46992:SF1">
    <property type="entry name" value="GYF DOMAIN-CONTAINING PROTEIN"/>
    <property type="match status" value="1"/>
</dbReference>
<dbReference type="SUPFAM" id="SSF55277">
    <property type="entry name" value="GYF domain"/>
    <property type="match status" value="1"/>
</dbReference>
<feature type="compositionally biased region" description="Polar residues" evidence="1">
    <location>
        <begin position="1484"/>
        <end position="1507"/>
    </location>
</feature>
<evidence type="ECO:0000313" key="4">
    <source>
        <dbReference type="Proteomes" id="UP000316621"/>
    </source>
</evidence>
<dbReference type="Gramene" id="RZC60235">
    <property type="protein sequence ID" value="RZC60235"/>
    <property type="gene ID" value="C5167_021990"/>
</dbReference>
<dbReference type="Proteomes" id="UP000316621">
    <property type="component" value="Chromosome 5"/>
</dbReference>
<evidence type="ECO:0000256" key="1">
    <source>
        <dbReference type="SAM" id="MobiDB-lite"/>
    </source>
</evidence>
<feature type="compositionally biased region" description="Basic and acidic residues" evidence="1">
    <location>
        <begin position="1450"/>
        <end position="1460"/>
    </location>
</feature>
<feature type="compositionally biased region" description="Polar residues" evidence="1">
    <location>
        <begin position="215"/>
        <end position="224"/>
    </location>
</feature>
<feature type="compositionally biased region" description="Low complexity" evidence="1">
    <location>
        <begin position="275"/>
        <end position="287"/>
    </location>
</feature>
<feature type="region of interest" description="Disordered" evidence="1">
    <location>
        <begin position="1154"/>
        <end position="1173"/>
    </location>
</feature>
<dbReference type="STRING" id="3469.A0A4Y7JKN3"/>
<dbReference type="SMART" id="SM00444">
    <property type="entry name" value="GYF"/>
    <property type="match status" value="1"/>
</dbReference>
<feature type="compositionally biased region" description="Polar residues" evidence="1">
    <location>
        <begin position="1359"/>
        <end position="1368"/>
    </location>
</feature>
<dbReference type="PANTHER" id="PTHR46992">
    <property type="entry name" value="GYF DOMAIN-CONTAINING PROTEIN"/>
    <property type="match status" value="1"/>
</dbReference>
<feature type="domain" description="GYF" evidence="2">
    <location>
        <begin position="504"/>
        <end position="555"/>
    </location>
</feature>
<feature type="compositionally biased region" description="Acidic residues" evidence="1">
    <location>
        <begin position="1372"/>
        <end position="1381"/>
    </location>
</feature>
<dbReference type="Pfam" id="PF02213">
    <property type="entry name" value="GYF"/>
    <property type="match status" value="1"/>
</dbReference>
<organism evidence="3 4">
    <name type="scientific">Papaver somniferum</name>
    <name type="common">Opium poppy</name>
    <dbReference type="NCBI Taxonomy" id="3469"/>
    <lineage>
        <taxon>Eukaryota</taxon>
        <taxon>Viridiplantae</taxon>
        <taxon>Streptophyta</taxon>
        <taxon>Embryophyta</taxon>
        <taxon>Tracheophyta</taxon>
        <taxon>Spermatophyta</taxon>
        <taxon>Magnoliopsida</taxon>
        <taxon>Ranunculales</taxon>
        <taxon>Papaveraceae</taxon>
        <taxon>Papaveroideae</taxon>
        <taxon>Papaver</taxon>
    </lineage>
</organism>
<feature type="region of interest" description="Disordered" evidence="1">
    <location>
        <begin position="1359"/>
        <end position="1522"/>
    </location>
</feature>
<feature type="region of interest" description="Disordered" evidence="1">
    <location>
        <begin position="64"/>
        <end position="236"/>
    </location>
</feature>
<feature type="region of interest" description="Disordered" evidence="1">
    <location>
        <begin position="1103"/>
        <end position="1127"/>
    </location>
</feature>
<dbReference type="Gene3D" id="3.30.1490.40">
    <property type="match status" value="1"/>
</dbReference>
<reference evidence="3 4" key="1">
    <citation type="journal article" date="2018" name="Science">
        <title>The opium poppy genome and morphinan production.</title>
        <authorList>
            <person name="Guo L."/>
            <person name="Winzer T."/>
            <person name="Yang X."/>
            <person name="Li Y."/>
            <person name="Ning Z."/>
            <person name="He Z."/>
            <person name="Teodor R."/>
            <person name="Lu Y."/>
            <person name="Bowser T.A."/>
            <person name="Graham I.A."/>
            <person name="Ye K."/>
        </authorList>
    </citation>
    <scope>NUCLEOTIDE SEQUENCE [LARGE SCALE GENOMIC DNA]</scope>
    <source>
        <strain evidence="4">cv. HN1</strain>
        <tissue evidence="3">Leaves</tissue>
    </source>
</reference>
<feature type="compositionally biased region" description="Polar residues" evidence="1">
    <location>
        <begin position="1218"/>
        <end position="1231"/>
    </location>
</feature>
<dbReference type="CDD" id="cd00072">
    <property type="entry name" value="GYF"/>
    <property type="match status" value="1"/>
</dbReference>
<feature type="compositionally biased region" description="Basic and acidic residues" evidence="1">
    <location>
        <begin position="179"/>
        <end position="214"/>
    </location>
</feature>
<feature type="region of interest" description="Disordered" evidence="1">
    <location>
        <begin position="1564"/>
        <end position="1602"/>
    </location>
</feature>
<accession>A0A4Y7JKN3</accession>
<dbReference type="OrthoDB" id="6415790at2759"/>
<keyword evidence="4" id="KW-1185">Reference proteome</keyword>
<feature type="region of interest" description="Disordered" evidence="1">
    <location>
        <begin position="265"/>
        <end position="305"/>
    </location>
</feature>
<dbReference type="EMBL" id="CM010719">
    <property type="protein sequence ID" value="RZC60235.1"/>
    <property type="molecule type" value="Genomic_DNA"/>
</dbReference>
<protein>
    <recommendedName>
        <fullName evidence="2">GYF domain-containing protein</fullName>
    </recommendedName>
</protein>
<feature type="compositionally biased region" description="Basic and acidic residues" evidence="1">
    <location>
        <begin position="225"/>
        <end position="235"/>
    </location>
</feature>
<feature type="compositionally biased region" description="Polar residues" evidence="1">
    <location>
        <begin position="86"/>
        <end position="95"/>
    </location>
</feature>